<evidence type="ECO:0000313" key="1">
    <source>
        <dbReference type="EMBL" id="QDU58895.1"/>
    </source>
</evidence>
<accession>A0A518AVY6</accession>
<proteinExistence type="predicted"/>
<reference evidence="1 2" key="1">
    <citation type="submission" date="2019-02" db="EMBL/GenBank/DDBJ databases">
        <title>Deep-cultivation of Planctomycetes and their phenomic and genomic characterization uncovers novel biology.</title>
        <authorList>
            <person name="Wiegand S."/>
            <person name="Jogler M."/>
            <person name="Boedeker C."/>
            <person name="Pinto D."/>
            <person name="Vollmers J."/>
            <person name="Rivas-Marin E."/>
            <person name="Kohn T."/>
            <person name="Peeters S.H."/>
            <person name="Heuer A."/>
            <person name="Rast P."/>
            <person name="Oberbeckmann S."/>
            <person name="Bunk B."/>
            <person name="Jeske O."/>
            <person name="Meyerdierks A."/>
            <person name="Storesund J.E."/>
            <person name="Kallscheuer N."/>
            <person name="Luecker S."/>
            <person name="Lage O.M."/>
            <person name="Pohl T."/>
            <person name="Merkel B.J."/>
            <person name="Hornburger P."/>
            <person name="Mueller R.-W."/>
            <person name="Bruemmer F."/>
            <person name="Labrenz M."/>
            <person name="Spormann A.M."/>
            <person name="Op den Camp H."/>
            <person name="Overmann J."/>
            <person name="Amann R."/>
            <person name="Jetten M.S.M."/>
            <person name="Mascher T."/>
            <person name="Medema M.H."/>
            <person name="Devos D.P."/>
            <person name="Kaster A.-K."/>
            <person name="Ovreas L."/>
            <person name="Rohde M."/>
            <person name="Galperin M.Y."/>
            <person name="Jogler C."/>
        </authorList>
    </citation>
    <scope>NUCLEOTIDE SEQUENCE [LARGE SCALE GENOMIC DNA]</scope>
    <source>
        <strain evidence="1 2">Pan181</strain>
    </source>
</reference>
<organism evidence="1 2">
    <name type="scientific">Aeoliella mucimassa</name>
    <dbReference type="NCBI Taxonomy" id="2527972"/>
    <lineage>
        <taxon>Bacteria</taxon>
        <taxon>Pseudomonadati</taxon>
        <taxon>Planctomycetota</taxon>
        <taxon>Planctomycetia</taxon>
        <taxon>Pirellulales</taxon>
        <taxon>Lacipirellulaceae</taxon>
        <taxon>Aeoliella</taxon>
    </lineage>
</organism>
<dbReference type="Proteomes" id="UP000315750">
    <property type="component" value="Chromosome"/>
</dbReference>
<dbReference type="AlphaFoldDB" id="A0A518AVY6"/>
<name>A0A518AVY6_9BACT</name>
<sequence length="213" mass="23247">MKRYLLSVSLQLSIVLLGYGHFAKTEESSDAPTPPAAATAAEPKCQKLPDTIRITRAPDLSTLSPSDSQYKVVCDIISDSLSFHTPEVVARDGECVKMSDTSETTFTIAMKQDGEVAVPITRKLHEGSVFEFTVLSLDDEKVLVDLSANLQSVDSGKSQEIRESLQVNTVTGRFIKTVRIGEKTSASFGDKDQWQLQITVERAVDAPAMPIVK</sequence>
<keyword evidence="2" id="KW-1185">Reference proteome</keyword>
<evidence type="ECO:0000313" key="2">
    <source>
        <dbReference type="Proteomes" id="UP000315750"/>
    </source>
</evidence>
<gene>
    <name evidence="1" type="ORF">Pan181_51360</name>
</gene>
<dbReference type="KEGG" id="amuc:Pan181_51360"/>
<dbReference type="EMBL" id="CP036278">
    <property type="protein sequence ID" value="QDU58895.1"/>
    <property type="molecule type" value="Genomic_DNA"/>
</dbReference>
<dbReference type="RefSeq" id="WP_145251428.1">
    <property type="nucleotide sequence ID" value="NZ_CP036278.1"/>
</dbReference>
<protein>
    <submittedName>
        <fullName evidence="1">Uncharacterized protein</fullName>
    </submittedName>
</protein>